<keyword evidence="7" id="KW-0805">Transcription regulation</keyword>
<accession>A0A2S2PLZ7</accession>
<keyword evidence="6" id="KW-0156">Chromatin regulator</keyword>
<evidence type="ECO:0000256" key="4">
    <source>
        <dbReference type="ARBA" id="ARBA00022771"/>
    </source>
</evidence>
<dbReference type="GO" id="GO:0006325">
    <property type="term" value="P:chromatin organization"/>
    <property type="evidence" value="ECO:0007669"/>
    <property type="project" value="UniProtKB-KW"/>
</dbReference>
<evidence type="ECO:0000256" key="9">
    <source>
        <dbReference type="ARBA" id="ARBA00023242"/>
    </source>
</evidence>
<feature type="repeat" description="MBT" evidence="10">
    <location>
        <begin position="329"/>
        <end position="434"/>
    </location>
</feature>
<dbReference type="CDD" id="cd20102">
    <property type="entry name" value="MBT_L3MBTL1-like_rpt2"/>
    <property type="match status" value="1"/>
</dbReference>
<dbReference type="SMART" id="SM00561">
    <property type="entry name" value="MBT"/>
    <property type="match status" value="3"/>
</dbReference>
<dbReference type="SUPFAM" id="SSF63748">
    <property type="entry name" value="Tudor/PWWP/MBT"/>
    <property type="match status" value="3"/>
</dbReference>
<dbReference type="InterPro" id="IPR013761">
    <property type="entry name" value="SAM/pointed_sf"/>
</dbReference>
<dbReference type="GO" id="GO:0005634">
    <property type="term" value="C:nucleus"/>
    <property type="evidence" value="ECO:0007669"/>
    <property type="project" value="UniProtKB-SubCell"/>
</dbReference>
<dbReference type="Gene3D" id="1.10.150.50">
    <property type="entry name" value="Transcription Factor, Ets-1"/>
    <property type="match status" value="1"/>
</dbReference>
<dbReference type="GO" id="GO:0003682">
    <property type="term" value="F:chromatin binding"/>
    <property type="evidence" value="ECO:0007669"/>
    <property type="project" value="TreeGrafter"/>
</dbReference>
<comment type="subcellular location">
    <subcellularLocation>
        <location evidence="1">Nucleus</location>
    </subcellularLocation>
</comment>
<dbReference type="AlphaFoldDB" id="A0A2S2PLZ7"/>
<evidence type="ECO:0000259" key="11">
    <source>
        <dbReference type="PROSITE" id="PS50105"/>
    </source>
</evidence>
<dbReference type="GO" id="GO:0008270">
    <property type="term" value="F:zinc ion binding"/>
    <property type="evidence" value="ECO:0007669"/>
    <property type="project" value="UniProtKB-KW"/>
</dbReference>
<dbReference type="PANTHER" id="PTHR12247:SF131">
    <property type="entry name" value="LD05287P"/>
    <property type="match status" value="1"/>
</dbReference>
<evidence type="ECO:0000256" key="2">
    <source>
        <dbReference type="ARBA" id="ARBA00022723"/>
    </source>
</evidence>
<reference evidence="12" key="1">
    <citation type="submission" date="2018-04" db="EMBL/GenBank/DDBJ databases">
        <title>Transcriptome of Schizaphis graminum biotype I.</title>
        <authorList>
            <person name="Scully E.D."/>
            <person name="Geib S.M."/>
            <person name="Palmer N.A."/>
            <person name="Koch K."/>
            <person name="Bradshaw J."/>
            <person name="Heng-Moss T."/>
            <person name="Sarath G."/>
        </authorList>
    </citation>
    <scope>NUCLEOTIDE SEQUENCE</scope>
</reference>
<dbReference type="InterPro" id="IPR001660">
    <property type="entry name" value="SAM"/>
</dbReference>
<evidence type="ECO:0000256" key="8">
    <source>
        <dbReference type="ARBA" id="ARBA00023163"/>
    </source>
</evidence>
<keyword evidence="4" id="KW-0863">Zinc-finger</keyword>
<dbReference type="Gene3D" id="2.30.30.140">
    <property type="match status" value="3"/>
</dbReference>
<evidence type="ECO:0000256" key="7">
    <source>
        <dbReference type="ARBA" id="ARBA00023015"/>
    </source>
</evidence>
<dbReference type="GO" id="GO:0045892">
    <property type="term" value="P:negative regulation of DNA-templated transcription"/>
    <property type="evidence" value="ECO:0007669"/>
    <property type="project" value="TreeGrafter"/>
</dbReference>
<evidence type="ECO:0000256" key="3">
    <source>
        <dbReference type="ARBA" id="ARBA00022737"/>
    </source>
</evidence>
<organism evidence="12">
    <name type="scientific">Schizaphis graminum</name>
    <name type="common">Green bug aphid</name>
    <dbReference type="NCBI Taxonomy" id="13262"/>
    <lineage>
        <taxon>Eukaryota</taxon>
        <taxon>Metazoa</taxon>
        <taxon>Ecdysozoa</taxon>
        <taxon>Arthropoda</taxon>
        <taxon>Hexapoda</taxon>
        <taxon>Insecta</taxon>
        <taxon>Pterygota</taxon>
        <taxon>Neoptera</taxon>
        <taxon>Paraneoptera</taxon>
        <taxon>Hemiptera</taxon>
        <taxon>Sternorrhyncha</taxon>
        <taxon>Aphidomorpha</taxon>
        <taxon>Aphidoidea</taxon>
        <taxon>Aphididae</taxon>
        <taxon>Aphidini</taxon>
        <taxon>Schizaphis</taxon>
    </lineage>
</organism>
<dbReference type="InterPro" id="IPR050548">
    <property type="entry name" value="PcG_chromatin_remod_factors"/>
</dbReference>
<dbReference type="PANTHER" id="PTHR12247">
    <property type="entry name" value="POLYCOMB GROUP PROTEIN"/>
    <property type="match status" value="1"/>
</dbReference>
<evidence type="ECO:0000256" key="6">
    <source>
        <dbReference type="ARBA" id="ARBA00022853"/>
    </source>
</evidence>
<dbReference type="EMBL" id="GGMR01017816">
    <property type="protein sequence ID" value="MBY30435.1"/>
    <property type="molecule type" value="Transcribed_RNA"/>
</dbReference>
<dbReference type="InterPro" id="IPR002515">
    <property type="entry name" value="Znf_C2H2C"/>
</dbReference>
<evidence type="ECO:0000256" key="10">
    <source>
        <dbReference type="PROSITE-ProRule" id="PRU00459"/>
    </source>
</evidence>
<evidence type="ECO:0000256" key="5">
    <source>
        <dbReference type="ARBA" id="ARBA00022833"/>
    </source>
</evidence>
<gene>
    <name evidence="12" type="primary">L3MBTL3_0</name>
    <name evidence="12" type="ORF">g.62540</name>
</gene>
<dbReference type="PROSITE" id="PS51079">
    <property type="entry name" value="MBT"/>
    <property type="match status" value="3"/>
</dbReference>
<dbReference type="SUPFAM" id="SSF47769">
    <property type="entry name" value="SAM/Pointed domain"/>
    <property type="match status" value="1"/>
</dbReference>
<keyword evidence="3" id="KW-0677">Repeat</keyword>
<keyword evidence="5" id="KW-0862">Zinc</keyword>
<dbReference type="CDD" id="cd20101">
    <property type="entry name" value="MBT_L3MBTL1-like_rpt1"/>
    <property type="match status" value="1"/>
</dbReference>
<feature type="repeat" description="MBT" evidence="10">
    <location>
        <begin position="215"/>
        <end position="322"/>
    </location>
</feature>
<evidence type="ECO:0000313" key="12">
    <source>
        <dbReference type="EMBL" id="MBY30435.1"/>
    </source>
</evidence>
<evidence type="ECO:0000256" key="1">
    <source>
        <dbReference type="ARBA" id="ARBA00004123"/>
    </source>
</evidence>
<dbReference type="GO" id="GO:0042393">
    <property type="term" value="F:histone binding"/>
    <property type="evidence" value="ECO:0007669"/>
    <property type="project" value="TreeGrafter"/>
</dbReference>
<feature type="repeat" description="MBT" evidence="10">
    <location>
        <begin position="446"/>
        <end position="541"/>
    </location>
</feature>
<dbReference type="InterPro" id="IPR004092">
    <property type="entry name" value="Mbt"/>
</dbReference>
<name>A0A2S2PLZ7_SCHGA</name>
<keyword evidence="2" id="KW-0479">Metal-binding</keyword>
<dbReference type="Pfam" id="PF02820">
    <property type="entry name" value="MBT"/>
    <property type="match status" value="3"/>
</dbReference>
<dbReference type="PROSITE" id="PS50105">
    <property type="entry name" value="SAM_DOMAIN"/>
    <property type="match status" value="1"/>
</dbReference>
<dbReference type="PROSITE" id="PS51802">
    <property type="entry name" value="ZF_CCHHC"/>
    <property type="match status" value="1"/>
</dbReference>
<protein>
    <submittedName>
        <fullName evidence="12">Lethal(3)malignant brain tumor-like protein 3</fullName>
    </submittedName>
</protein>
<feature type="domain" description="SAM" evidence="11">
    <location>
        <begin position="725"/>
        <end position="800"/>
    </location>
</feature>
<keyword evidence="9" id="KW-0539">Nucleus</keyword>
<keyword evidence="8" id="KW-0804">Transcription</keyword>
<sequence length="812" mass="93235">MLKNGGDNSNGSSDEILEVNCSKTGTSENSSIRRAVKNNLNKNNVLLSEEIINLSDSSNEENDDTSNQFISCKYEYCDTLVYEPELIDDLYCSLACKNLDMKKIVTEEENVIDETTNLTKTSIVDRKHLLTKLENRINKRKQLLTTSCPKNSVKKNNFDQQLINFFNKPSLEDNQSPLESNKDLKSKLSLPISIPDAIDIDDEDDDDDDDDDEYFDLKPLIEDKDVLNYMIGMQFKSAPKKLFDRPFPSEKNLFVVGQKLEGIDPKHEALFCVMTVSEVCGYRIKLHFDGYSDEYDFWVNADCPNLFYPGWCEMNSRILQPPNNYENEFNWIIYLRECQALPAPKHNFISTKNINNYKKHKFHIGDKLEALDKLTRTLPKQLICVATVADILGNRIRIHFDGWTDDFDYWTDITSTNIHPIRWCDNNGRILSPPSGYNDMKGKKPFNWTEYLKETNSNPVPEEAFVRRPLRDFSNEMIIEVIDLVVPRLLRIARVVDVRGDELKIVYDGFNDNYAYWVEDDSPDIHPVGWSAKTNHPIELPPAPNTLWNCSIFGCKGYGNSSNRLKNDHVDLNDCPYEMDSWKTAVAGLAKLPDRLKANNVSIITTLKSSKSKSNIHQDDENNIKNRISTESKSFFTIKEKINEKRLNLMVDTNNIESERDSNCRNSFYNNIPSSKNKKLRKAVGLSLVGYNLGSVFMEQQRNDWIRHNAQLGIPFFNTTDAIKWSVHDVASYVKKVVATYTSKSHDTDEEISISDRFIDQGIDGESFLMLNQDDIMNILKVPLGHALKITNAIILLRQRTSGFNLFDLPKH</sequence>
<proteinExistence type="predicted"/>